<keyword evidence="1" id="KW-0472">Membrane</keyword>
<organism evidence="2 3">
    <name type="scientific">Polaribacter vadi</name>
    <dbReference type="NCBI Taxonomy" id="1774273"/>
    <lineage>
        <taxon>Bacteria</taxon>
        <taxon>Pseudomonadati</taxon>
        <taxon>Bacteroidota</taxon>
        <taxon>Flavobacteriia</taxon>
        <taxon>Flavobacteriales</taxon>
        <taxon>Flavobacteriaceae</taxon>
    </lineage>
</organism>
<dbReference type="RefSeq" id="WP_065319125.1">
    <property type="nucleotide sequence ID" value="NZ_CP017477.1"/>
</dbReference>
<feature type="transmembrane region" description="Helical" evidence="1">
    <location>
        <begin position="100"/>
        <end position="119"/>
    </location>
</feature>
<feature type="transmembrane region" description="Helical" evidence="1">
    <location>
        <begin position="43"/>
        <end position="65"/>
    </location>
</feature>
<feature type="transmembrane region" description="Helical" evidence="1">
    <location>
        <begin position="12"/>
        <end position="31"/>
    </location>
</feature>
<feature type="transmembrane region" description="Helical" evidence="1">
    <location>
        <begin position="311"/>
        <end position="331"/>
    </location>
</feature>
<dbReference type="STRING" id="1774273.LPB03_04210"/>
<feature type="transmembrane region" description="Helical" evidence="1">
    <location>
        <begin position="176"/>
        <end position="194"/>
    </location>
</feature>
<feature type="transmembrane region" description="Helical" evidence="1">
    <location>
        <begin position="372"/>
        <end position="396"/>
    </location>
</feature>
<sequence length="404" mass="47431">MISIKKQILVSLFYFLIASSLGILLRLFPVANVNATYKYLVHTHSHIALLGWVYVALTSLIFHLCIKDDVQKKYSRVFWCTQITIIGMLLSFPITGYAVFSIIFSTLFLICSYWFYLFFRKNNTCEKKSYSYKFINTSLLFMVFSSIGPWALGIIMNTLGNTSHWYKNAIYFYLHFQYNGWFIFCLLGIFLIFIEKNKINIDTKTLSTFYRNLTISCFLTLFLSFLWINPPKYIFVLSTLGVIFQLIALFQFHQILIGIKSQIAEILTPFLYQLFKFIYVLFISKIILQFLSDIPYLSTLISQIIDFVIGYLHLTFLGLVSLSLFIFLAYFKLIKLSEFWVKIYLLGFIISEVLIFYKGFCNWQQLSIFENYYLTLVLVSGLIPISVFGIFFQNIVKRRILINK</sequence>
<feature type="transmembrane region" description="Helical" evidence="1">
    <location>
        <begin position="77"/>
        <end position="94"/>
    </location>
</feature>
<dbReference type="Proteomes" id="UP000092584">
    <property type="component" value="Unassembled WGS sequence"/>
</dbReference>
<protein>
    <recommendedName>
        <fullName evidence="4">Cytochrome oxidase subunit I profile domain-containing protein</fullName>
    </recommendedName>
</protein>
<dbReference type="OrthoDB" id="2827525at2"/>
<feature type="transmembrane region" description="Helical" evidence="1">
    <location>
        <begin position="270"/>
        <end position="291"/>
    </location>
</feature>
<feature type="transmembrane region" description="Helical" evidence="1">
    <location>
        <begin position="209"/>
        <end position="228"/>
    </location>
</feature>
<feature type="transmembrane region" description="Helical" evidence="1">
    <location>
        <begin position="343"/>
        <end position="360"/>
    </location>
</feature>
<keyword evidence="3" id="KW-1185">Reference proteome</keyword>
<feature type="transmembrane region" description="Helical" evidence="1">
    <location>
        <begin position="234"/>
        <end position="258"/>
    </location>
</feature>
<proteinExistence type="predicted"/>
<name>A0A1B8TXC9_9FLAO</name>
<dbReference type="EMBL" id="LSFM01000022">
    <property type="protein sequence ID" value="OBY64376.1"/>
    <property type="molecule type" value="Genomic_DNA"/>
</dbReference>
<evidence type="ECO:0008006" key="4">
    <source>
        <dbReference type="Google" id="ProtNLM"/>
    </source>
</evidence>
<evidence type="ECO:0000313" key="3">
    <source>
        <dbReference type="Proteomes" id="UP000092584"/>
    </source>
</evidence>
<dbReference type="AlphaFoldDB" id="A0A1B8TXC9"/>
<reference evidence="3" key="1">
    <citation type="submission" date="2016-02" db="EMBL/GenBank/DDBJ databases">
        <authorList>
            <person name="Shin S.-K."/>
            <person name="Yi H."/>
            <person name="Kim E."/>
        </authorList>
    </citation>
    <scope>NUCLEOTIDE SEQUENCE [LARGE SCALE GENOMIC DNA]</scope>
    <source>
        <strain evidence="3">LPB0003</strain>
    </source>
</reference>
<gene>
    <name evidence="2" type="ORF">LPB3_08285</name>
</gene>
<dbReference type="KEGG" id="pob:LPB03_04210"/>
<accession>A0A1B8TXC9</accession>
<keyword evidence="1" id="KW-0812">Transmembrane</keyword>
<comment type="caution">
    <text evidence="2">The sequence shown here is derived from an EMBL/GenBank/DDBJ whole genome shotgun (WGS) entry which is preliminary data.</text>
</comment>
<evidence type="ECO:0000313" key="2">
    <source>
        <dbReference type="EMBL" id="OBY64376.1"/>
    </source>
</evidence>
<evidence type="ECO:0000256" key="1">
    <source>
        <dbReference type="SAM" id="Phobius"/>
    </source>
</evidence>
<feature type="transmembrane region" description="Helical" evidence="1">
    <location>
        <begin position="139"/>
        <end position="156"/>
    </location>
</feature>
<keyword evidence="1" id="KW-1133">Transmembrane helix</keyword>